<evidence type="ECO:0000313" key="2">
    <source>
        <dbReference type="EMBL" id="EDR05283.1"/>
    </source>
</evidence>
<dbReference type="KEGG" id="lbc:LACBIDRAFT_303039"/>
<dbReference type="RefSeq" id="XP_001883847.1">
    <property type="nucleotide sequence ID" value="XM_001883812.1"/>
</dbReference>
<sequence length="70" mass="7752">MPTTLNHITSPSQNATHNFNIFNSAIFVQPLSAKLLHSVQLKQAMGEPPKSDEPVLLADGQDLNPKHKHR</sequence>
<dbReference type="KEGG" id="lbc:LACBIDRAFT_303021"/>
<feature type="region of interest" description="Disordered" evidence="1">
    <location>
        <begin position="44"/>
        <end position="70"/>
    </location>
</feature>
<dbReference type="RefSeq" id="XP_001883841.1">
    <property type="nucleotide sequence ID" value="XM_001883806.1"/>
</dbReference>
<dbReference type="InParanoid" id="B0DIS3"/>
<protein>
    <submittedName>
        <fullName evidence="2">Predicted protein</fullName>
    </submittedName>
</protein>
<dbReference type="OrthoDB" id="506431at2759"/>
<dbReference type="EMBL" id="DS547113">
    <property type="protein sequence ID" value="EDR05289.1"/>
    <property type="molecule type" value="Genomic_DNA"/>
</dbReference>
<name>B0DIS3_LACBS</name>
<organism evidence="4">
    <name type="scientific">Laccaria bicolor (strain S238N-H82 / ATCC MYA-4686)</name>
    <name type="common">Bicoloured deceiver</name>
    <name type="synonym">Laccaria laccata var. bicolor</name>
    <dbReference type="NCBI Taxonomy" id="486041"/>
    <lineage>
        <taxon>Eukaryota</taxon>
        <taxon>Fungi</taxon>
        <taxon>Dikarya</taxon>
        <taxon>Basidiomycota</taxon>
        <taxon>Agaricomycotina</taxon>
        <taxon>Agaricomycetes</taxon>
        <taxon>Agaricomycetidae</taxon>
        <taxon>Agaricales</taxon>
        <taxon>Agaricineae</taxon>
        <taxon>Hydnangiaceae</taxon>
        <taxon>Laccaria</taxon>
    </lineage>
</organism>
<proteinExistence type="predicted"/>
<evidence type="ECO:0000313" key="4">
    <source>
        <dbReference type="Proteomes" id="UP000001194"/>
    </source>
</evidence>
<dbReference type="GeneID" id="6079559"/>
<gene>
    <name evidence="2" type="ORF">LACBIDRAFT_303021</name>
    <name evidence="3" type="ORF">LACBIDRAFT_303039</name>
</gene>
<dbReference type="EMBL" id="DS547113">
    <property type="protein sequence ID" value="EDR05283.1"/>
    <property type="molecule type" value="Genomic_DNA"/>
</dbReference>
<keyword evidence="4" id="KW-1185">Reference proteome</keyword>
<dbReference type="HOGENOM" id="CLU_2758210_0_0_1"/>
<evidence type="ECO:0000256" key="1">
    <source>
        <dbReference type="SAM" id="MobiDB-lite"/>
    </source>
</evidence>
<evidence type="ECO:0000313" key="3">
    <source>
        <dbReference type="EMBL" id="EDR05289.1"/>
    </source>
</evidence>
<dbReference type="Proteomes" id="UP000001194">
    <property type="component" value="Unassembled WGS sequence"/>
</dbReference>
<dbReference type="AlphaFoldDB" id="B0DIS3"/>
<accession>B0DIS3</accession>
<dbReference type="GeneID" id="6079674"/>
<reference evidence="2 4" key="1">
    <citation type="journal article" date="2008" name="Nature">
        <title>The genome of Laccaria bicolor provides insights into mycorrhizal symbiosis.</title>
        <authorList>
            <person name="Martin F."/>
            <person name="Aerts A."/>
            <person name="Ahren D."/>
            <person name="Brun A."/>
            <person name="Danchin E.G.J."/>
            <person name="Duchaussoy F."/>
            <person name="Gibon J."/>
            <person name="Kohler A."/>
            <person name="Lindquist E."/>
            <person name="Pereda V."/>
            <person name="Salamov A."/>
            <person name="Shapiro H.J."/>
            <person name="Wuyts J."/>
            <person name="Blaudez D."/>
            <person name="Buee M."/>
            <person name="Brokstein P."/>
            <person name="Canbaeck B."/>
            <person name="Cohen D."/>
            <person name="Courty P.E."/>
            <person name="Coutinho P.M."/>
            <person name="Delaruelle C."/>
            <person name="Detter J.C."/>
            <person name="Deveau A."/>
            <person name="DiFazio S."/>
            <person name="Duplessis S."/>
            <person name="Fraissinet-Tachet L."/>
            <person name="Lucic E."/>
            <person name="Frey-Klett P."/>
            <person name="Fourrey C."/>
            <person name="Feussner I."/>
            <person name="Gay G."/>
            <person name="Grimwood J."/>
            <person name="Hoegger P.J."/>
            <person name="Jain P."/>
            <person name="Kilaru S."/>
            <person name="Labbe J."/>
            <person name="Lin Y.C."/>
            <person name="Legue V."/>
            <person name="Le Tacon F."/>
            <person name="Marmeisse R."/>
            <person name="Melayah D."/>
            <person name="Montanini B."/>
            <person name="Muratet M."/>
            <person name="Nehls U."/>
            <person name="Niculita-Hirzel H."/>
            <person name="Oudot-Le Secq M.P."/>
            <person name="Peter M."/>
            <person name="Quesneville H."/>
            <person name="Rajashekar B."/>
            <person name="Reich M."/>
            <person name="Rouhier N."/>
            <person name="Schmutz J."/>
            <person name="Yin T."/>
            <person name="Chalot M."/>
            <person name="Henrissat B."/>
            <person name="Kuees U."/>
            <person name="Lucas S."/>
            <person name="Van de Peer Y."/>
            <person name="Podila G.K."/>
            <person name="Polle A."/>
            <person name="Pukkila P.J."/>
            <person name="Richardson P.M."/>
            <person name="Rouze P."/>
            <person name="Sanders I.R."/>
            <person name="Stajich J.E."/>
            <person name="Tunlid A."/>
            <person name="Tuskan G."/>
            <person name="Grigoriev I.V."/>
        </authorList>
    </citation>
    <scope>NUCLEOTIDE SEQUENCE [LARGE SCALE GENOMIC DNA]</scope>
    <source>
        <strain evidence="4">S238N-H82 / ATCC MYA-4686</strain>
    </source>
</reference>